<reference evidence="2" key="1">
    <citation type="submission" date="2019-08" db="EMBL/GenBank/DDBJ databases">
        <title>The genome of the North American firefly Photinus pyralis.</title>
        <authorList>
            <consortium name="Photinus pyralis genome working group"/>
            <person name="Fallon T.R."/>
            <person name="Sander Lower S.E."/>
            <person name="Weng J.-K."/>
        </authorList>
    </citation>
    <scope>NUCLEOTIDE SEQUENCE</scope>
    <source>
        <strain evidence="2">TRF0915ILg1</strain>
        <tissue evidence="2">Whole body</tissue>
    </source>
</reference>
<evidence type="ECO:0000259" key="1">
    <source>
        <dbReference type="Pfam" id="PF16087"/>
    </source>
</evidence>
<feature type="domain" description="DUF4817" evidence="1">
    <location>
        <begin position="4"/>
        <end position="56"/>
    </location>
</feature>
<dbReference type="Pfam" id="PF16087">
    <property type="entry name" value="DUF4817"/>
    <property type="match status" value="1"/>
</dbReference>
<accession>A0A8K0FZA8</accession>
<comment type="caution">
    <text evidence="2">The sequence shown here is derived from an EMBL/GenBank/DDBJ whole genome shotgun (WGS) entry which is preliminary data.</text>
</comment>
<evidence type="ECO:0000313" key="3">
    <source>
        <dbReference type="Proteomes" id="UP000801492"/>
    </source>
</evidence>
<organism evidence="2 3">
    <name type="scientific">Ignelater luminosus</name>
    <name type="common">Cucubano</name>
    <name type="synonym">Pyrophorus luminosus</name>
    <dbReference type="NCBI Taxonomy" id="2038154"/>
    <lineage>
        <taxon>Eukaryota</taxon>
        <taxon>Metazoa</taxon>
        <taxon>Ecdysozoa</taxon>
        <taxon>Arthropoda</taxon>
        <taxon>Hexapoda</taxon>
        <taxon>Insecta</taxon>
        <taxon>Pterygota</taxon>
        <taxon>Neoptera</taxon>
        <taxon>Endopterygota</taxon>
        <taxon>Coleoptera</taxon>
        <taxon>Polyphaga</taxon>
        <taxon>Elateriformia</taxon>
        <taxon>Elateroidea</taxon>
        <taxon>Elateridae</taxon>
        <taxon>Agrypninae</taxon>
        <taxon>Pyrophorini</taxon>
        <taxon>Ignelater</taxon>
    </lineage>
</organism>
<dbReference type="AlphaFoldDB" id="A0A8K0FZA8"/>
<evidence type="ECO:0000313" key="2">
    <source>
        <dbReference type="EMBL" id="KAF2879929.1"/>
    </source>
</evidence>
<sequence>MNYTTTEKIAIIKWYYAGNSMEKVSEMFSVEFPDRSIPNKSTVQRVVKNFEASGTVLNNYKCENDADEKRGQRRVNNAELDILLSVQENLEVSTRQLGKMIGIHSTTVFRV</sequence>
<gene>
    <name evidence="2" type="ORF">ILUMI_26258</name>
</gene>
<name>A0A8K0FZA8_IGNLU</name>
<keyword evidence="3" id="KW-1185">Reference proteome</keyword>
<dbReference type="OrthoDB" id="6752614at2759"/>
<dbReference type="EMBL" id="VTPC01091055">
    <property type="protein sequence ID" value="KAF2879929.1"/>
    <property type="molecule type" value="Genomic_DNA"/>
</dbReference>
<dbReference type="Proteomes" id="UP000801492">
    <property type="component" value="Unassembled WGS sequence"/>
</dbReference>
<dbReference type="InterPro" id="IPR032135">
    <property type="entry name" value="DUF4817"/>
</dbReference>
<proteinExistence type="predicted"/>
<protein>
    <recommendedName>
        <fullName evidence="1">DUF4817 domain-containing protein</fullName>
    </recommendedName>
</protein>